<keyword evidence="2" id="KW-0560">Oxidoreductase</keyword>
<dbReference type="AlphaFoldDB" id="A0A5B0TB69"/>
<dbReference type="RefSeq" id="WP_149607191.1">
    <property type="nucleotide sequence ID" value="NZ_JANBWU010000010.1"/>
</dbReference>
<organism evidence="4 5">
    <name type="scientific">Citrobacter portucalensis</name>
    <dbReference type="NCBI Taxonomy" id="1639133"/>
    <lineage>
        <taxon>Bacteria</taxon>
        <taxon>Pseudomonadati</taxon>
        <taxon>Pseudomonadota</taxon>
        <taxon>Gammaproteobacteria</taxon>
        <taxon>Enterobacterales</taxon>
        <taxon>Enterobacteriaceae</taxon>
        <taxon>Citrobacter</taxon>
        <taxon>Citrobacter freundii complex</taxon>
    </lineage>
</organism>
<evidence type="ECO:0000313" key="5">
    <source>
        <dbReference type="Proteomes" id="UP000323297"/>
    </source>
</evidence>
<dbReference type="InterPro" id="IPR036291">
    <property type="entry name" value="NAD(P)-bd_dom_sf"/>
</dbReference>
<comment type="similarity">
    <text evidence="1 3">Belongs to the short-chain dehydrogenases/reductases (SDR) family.</text>
</comment>
<reference evidence="4 5" key="1">
    <citation type="submission" date="2019-08" db="EMBL/GenBank/DDBJ databases">
        <title>Draft genome sequence of Citrobacter portucalensis strain isolated from green turtle.</title>
        <authorList>
            <person name="Fernandes M.R."/>
            <person name="Sellera F.P."/>
            <person name="Goldeberg D.W."/>
            <person name="Costa D.C."/>
            <person name="Lincopan N."/>
        </authorList>
    </citation>
    <scope>NUCLEOTIDE SEQUENCE [LARGE SCALE GENOMIC DNA]</scope>
    <source>
        <strain evidence="4 5">TV06</strain>
    </source>
</reference>
<dbReference type="InterPro" id="IPR002347">
    <property type="entry name" value="SDR_fam"/>
</dbReference>
<dbReference type="EMBL" id="VTZD01000003">
    <property type="protein sequence ID" value="KAA1146424.1"/>
    <property type="molecule type" value="Genomic_DNA"/>
</dbReference>
<gene>
    <name evidence="4" type="ORF">D3H66_01545</name>
</gene>
<dbReference type="Gene3D" id="3.40.50.720">
    <property type="entry name" value="NAD(P)-binding Rossmann-like Domain"/>
    <property type="match status" value="1"/>
</dbReference>
<dbReference type="PRINTS" id="PR00080">
    <property type="entry name" value="SDRFAMILY"/>
</dbReference>
<dbReference type="PANTHER" id="PTHR44169">
    <property type="entry name" value="NADPH-DEPENDENT 1-ACYLDIHYDROXYACETONE PHOSPHATE REDUCTASE"/>
    <property type="match status" value="1"/>
</dbReference>
<evidence type="ECO:0000256" key="2">
    <source>
        <dbReference type="ARBA" id="ARBA00023002"/>
    </source>
</evidence>
<dbReference type="Pfam" id="PF00106">
    <property type="entry name" value="adh_short"/>
    <property type="match status" value="1"/>
</dbReference>
<evidence type="ECO:0000256" key="3">
    <source>
        <dbReference type="RuleBase" id="RU000363"/>
    </source>
</evidence>
<dbReference type="PRINTS" id="PR00081">
    <property type="entry name" value="GDHRDH"/>
</dbReference>
<dbReference type="SUPFAM" id="SSF51735">
    <property type="entry name" value="NAD(P)-binding Rossmann-fold domains"/>
    <property type="match status" value="1"/>
</dbReference>
<evidence type="ECO:0000313" key="4">
    <source>
        <dbReference type="EMBL" id="KAA1146424.1"/>
    </source>
</evidence>
<dbReference type="PANTHER" id="PTHR44169:SF6">
    <property type="entry name" value="NADPH-DEPENDENT 1-ACYLDIHYDROXYACETONE PHOSPHATE REDUCTASE"/>
    <property type="match status" value="1"/>
</dbReference>
<evidence type="ECO:0000256" key="1">
    <source>
        <dbReference type="ARBA" id="ARBA00006484"/>
    </source>
</evidence>
<dbReference type="GO" id="GO:0016491">
    <property type="term" value="F:oxidoreductase activity"/>
    <property type="evidence" value="ECO:0007669"/>
    <property type="project" value="UniProtKB-KW"/>
</dbReference>
<accession>A0A5B0TB69</accession>
<sequence>MNIQGKTILVTGANRGIGAELVNALILNGAGKIYAGTRELSNLPDFGDDRVFFIKLDITKAEDVSAAVEQIGAIDILVNNAGAMLSNNAATATQEELSSDMDVNYFGTMRVMQAFIPAMEKNGGGVIANVLSILALAPMSFTAGYSASKAAMHSATQAARGLLKTKNIKVVGIYPGPVDTRMSSELQLEKTSANSAAEEIIKGLINDLEDIYPDPISQQASGFWASNPKGLEHHFSTF</sequence>
<name>A0A5B0TB69_9ENTR</name>
<proteinExistence type="inferred from homology"/>
<dbReference type="Proteomes" id="UP000323297">
    <property type="component" value="Unassembled WGS sequence"/>
</dbReference>
<dbReference type="NCBIfam" id="NF006118">
    <property type="entry name" value="PRK08264.1-4"/>
    <property type="match status" value="1"/>
</dbReference>
<comment type="caution">
    <text evidence="4">The sequence shown here is derived from an EMBL/GenBank/DDBJ whole genome shotgun (WGS) entry which is preliminary data.</text>
</comment>
<protein>
    <submittedName>
        <fullName evidence="4">SDR family oxidoreductase</fullName>
    </submittedName>
</protein>